<dbReference type="EMBL" id="MN176219">
    <property type="protein sequence ID" value="QFR56284.1"/>
    <property type="molecule type" value="Genomic_DNA"/>
</dbReference>
<name>A0A5P8PHY0_9CAUD</name>
<dbReference type="Pfam" id="PF01381">
    <property type="entry name" value="HTH_3"/>
    <property type="match status" value="1"/>
</dbReference>
<dbReference type="Gene3D" id="1.10.260.40">
    <property type="entry name" value="lambda repressor-like DNA-binding domains"/>
    <property type="match status" value="1"/>
</dbReference>
<evidence type="ECO:0000313" key="4">
    <source>
        <dbReference type="Proteomes" id="UP000325623"/>
    </source>
</evidence>
<dbReference type="InterPro" id="IPR010982">
    <property type="entry name" value="Lambda_DNA-bd_dom_sf"/>
</dbReference>
<feature type="coiled-coil region" evidence="1">
    <location>
        <begin position="7"/>
        <end position="59"/>
    </location>
</feature>
<evidence type="ECO:0000256" key="1">
    <source>
        <dbReference type="SAM" id="Coils"/>
    </source>
</evidence>
<dbReference type="SUPFAM" id="SSF47413">
    <property type="entry name" value="lambda repressor-like DNA-binding domains"/>
    <property type="match status" value="1"/>
</dbReference>
<dbReference type="GeneID" id="77850606"/>
<dbReference type="KEGG" id="vg:77850606"/>
<sequence length="116" mass="13996">MSKQTEIDKLKRRIETLVYENKFLKRENDRLVKKNERMRKKEEQRMKKAEEEEKKELAYFIKQQRTSLDLTRAELARSIGVSSSRLLNYEKGEGRLEGMKEVSEKINDFRKGKNKR</sequence>
<dbReference type="InterPro" id="IPR001387">
    <property type="entry name" value="Cro/C1-type_HTH"/>
</dbReference>
<feature type="domain" description="HTH cro/C1-type" evidence="2">
    <location>
        <begin position="61"/>
        <end position="93"/>
    </location>
</feature>
<reference evidence="3 4" key="1">
    <citation type="submission" date="2019-07" db="EMBL/GenBank/DDBJ databases">
        <authorList>
            <person name="Tomko B.E."/>
            <person name="Krukonis G.P."/>
            <person name="Delesalle V.A."/>
        </authorList>
    </citation>
    <scope>NUCLEOTIDE SEQUENCE [LARGE SCALE GENOMIC DNA]</scope>
</reference>
<dbReference type="GO" id="GO:0003677">
    <property type="term" value="F:DNA binding"/>
    <property type="evidence" value="ECO:0007669"/>
    <property type="project" value="InterPro"/>
</dbReference>
<dbReference type="Proteomes" id="UP000325623">
    <property type="component" value="Segment"/>
</dbReference>
<proteinExistence type="predicted"/>
<accession>A0A5P8PHY0</accession>
<gene>
    <name evidence="3" type="primary">71</name>
    <name evidence="3" type="ORF">000TH010_71</name>
</gene>
<protein>
    <submittedName>
        <fullName evidence="3">HTH DNA binding domain protein</fullName>
    </submittedName>
</protein>
<dbReference type="RefSeq" id="YP_010644382.1">
    <property type="nucleotide sequence ID" value="NC_070624.1"/>
</dbReference>
<keyword evidence="1" id="KW-0175">Coiled coil</keyword>
<organism evidence="3 4">
    <name type="scientific">Bacillus phage 000TH010</name>
    <dbReference type="NCBI Taxonomy" id="2601652"/>
    <lineage>
        <taxon>Viruses</taxon>
        <taxon>Duplodnaviria</taxon>
        <taxon>Heunggongvirae</taxon>
        <taxon>Uroviricota</taxon>
        <taxon>Caudoviricetes</taxon>
        <taxon>Trautnerviridae</taxon>
        <taxon>Polsinellivirinae</taxon>
        <taxon>Rivavirus</taxon>
        <taxon>Rivavirus rv000TH010</taxon>
    </lineage>
</organism>
<evidence type="ECO:0000313" key="3">
    <source>
        <dbReference type="EMBL" id="QFR56284.1"/>
    </source>
</evidence>
<dbReference type="CDD" id="cd00093">
    <property type="entry name" value="HTH_XRE"/>
    <property type="match status" value="1"/>
</dbReference>
<evidence type="ECO:0000259" key="2">
    <source>
        <dbReference type="PROSITE" id="PS50943"/>
    </source>
</evidence>
<dbReference type="PROSITE" id="PS50943">
    <property type="entry name" value="HTH_CROC1"/>
    <property type="match status" value="1"/>
</dbReference>
<keyword evidence="4" id="KW-1185">Reference proteome</keyword>